<reference evidence="5" key="1">
    <citation type="submission" date="2020-02" db="EMBL/GenBank/DDBJ databases">
        <authorList>
            <person name="Shen X.-R."/>
            <person name="Zhang Y.-X."/>
        </authorList>
    </citation>
    <scope>NUCLEOTIDE SEQUENCE</scope>
    <source>
        <strain evidence="5">SYP-B3998</strain>
    </source>
</reference>
<comment type="pathway">
    <text evidence="1">Siderophore biosynthesis.</text>
</comment>
<evidence type="ECO:0000259" key="3">
    <source>
        <dbReference type="Pfam" id="PF04183"/>
    </source>
</evidence>
<dbReference type="PANTHER" id="PTHR34384:SF6">
    <property type="entry name" value="STAPHYLOFERRIN B SYNTHASE"/>
    <property type="match status" value="1"/>
</dbReference>
<proteinExistence type="inferred from homology"/>
<feature type="domain" description="Aerobactin siderophore biosynthesis IucA/IucC N-terminal" evidence="3">
    <location>
        <begin position="195"/>
        <end position="444"/>
    </location>
</feature>
<dbReference type="GO" id="GO:0019290">
    <property type="term" value="P:siderophore biosynthetic process"/>
    <property type="evidence" value="ECO:0007669"/>
    <property type="project" value="InterPro"/>
</dbReference>
<dbReference type="Pfam" id="PF06276">
    <property type="entry name" value="FhuF"/>
    <property type="match status" value="1"/>
</dbReference>
<comment type="similarity">
    <text evidence="2">Belongs to the IucA/IucC family.</text>
</comment>
<evidence type="ECO:0000259" key="4">
    <source>
        <dbReference type="Pfam" id="PF06276"/>
    </source>
</evidence>
<organism evidence="5">
    <name type="scientific">Paenibacillus sp. SYP-B3998</name>
    <dbReference type="NCBI Taxonomy" id="2678564"/>
    <lineage>
        <taxon>Bacteria</taxon>
        <taxon>Bacillati</taxon>
        <taxon>Bacillota</taxon>
        <taxon>Bacilli</taxon>
        <taxon>Bacillales</taxon>
        <taxon>Paenibacillaceae</taxon>
        <taxon>Paenibacillus</taxon>
    </lineage>
</organism>
<dbReference type="Gene3D" id="1.10.510.40">
    <property type="match status" value="1"/>
</dbReference>
<gene>
    <name evidence="5" type="ORF">GK047_03080</name>
</gene>
<dbReference type="RefSeq" id="WP_163940964.1">
    <property type="nucleotide sequence ID" value="NZ_JAAIKC010000001.1"/>
</dbReference>
<dbReference type="Pfam" id="PF04183">
    <property type="entry name" value="IucA_IucC"/>
    <property type="match status" value="1"/>
</dbReference>
<evidence type="ECO:0000313" key="5">
    <source>
        <dbReference type="EMBL" id="NEW05002.1"/>
    </source>
</evidence>
<dbReference type="PANTHER" id="PTHR34384">
    <property type="entry name" value="L-2,3-DIAMINOPROPANOATE--CITRATE LIGASE"/>
    <property type="match status" value="1"/>
</dbReference>
<evidence type="ECO:0000256" key="2">
    <source>
        <dbReference type="ARBA" id="ARBA00007832"/>
    </source>
</evidence>
<accession>A0A6G3ZS86</accession>
<dbReference type="AlphaFoldDB" id="A0A6G3ZS86"/>
<comment type="caution">
    <text evidence="5">The sequence shown here is derived from an EMBL/GenBank/DDBJ whole genome shotgun (WGS) entry which is preliminary data.</text>
</comment>
<dbReference type="GO" id="GO:0016881">
    <property type="term" value="F:acid-amino acid ligase activity"/>
    <property type="evidence" value="ECO:0007669"/>
    <property type="project" value="UniProtKB-ARBA"/>
</dbReference>
<dbReference type="InterPro" id="IPR022770">
    <property type="entry name" value="IucA/IucC-like_C"/>
</dbReference>
<evidence type="ECO:0000256" key="1">
    <source>
        <dbReference type="ARBA" id="ARBA00004924"/>
    </source>
</evidence>
<feature type="domain" description="Aerobactin siderophore biosynthesis IucA/IucC-like C-terminal" evidence="4">
    <location>
        <begin position="477"/>
        <end position="637"/>
    </location>
</feature>
<dbReference type="InterPro" id="IPR037455">
    <property type="entry name" value="LucA/IucC-like"/>
</dbReference>
<dbReference type="EMBL" id="JAAIKC010000001">
    <property type="protein sequence ID" value="NEW05002.1"/>
    <property type="molecule type" value="Genomic_DNA"/>
</dbReference>
<dbReference type="InterPro" id="IPR007310">
    <property type="entry name" value="Aerobactin_biosyn_IucA/IucC_N"/>
</dbReference>
<evidence type="ECO:0008006" key="6">
    <source>
        <dbReference type="Google" id="ProtNLM"/>
    </source>
</evidence>
<name>A0A6G3ZS86_9BACL</name>
<protein>
    <recommendedName>
        <fullName evidence="6">IucA/IucC family siderophore biosynthesis protein</fullName>
    </recommendedName>
</protein>
<sequence length="654" mass="74670">MMHAISPLQKLDKEEEQVLLHLKANQPELVDLFVSYVDQARKGILHRFMQSILRENMIGLAQDAVVKEENSLLIRVSADVSLHVPLGRFFSFGRFDIDGDIRKVSDQHNEVIKHPTEVLDLLKQDEGDEVNESEKQHRWQRFRSELSNSAANLALAYAGVQWRKRELAKGMQSEITSSLLWTRKQREQDEHFSQLTFYEQWIVEGHPIHPGAKLRMGMDVRDVIQSSPEFSALIKPVLLAIAKGESRESSIDGRTSNEILELDYPGVLHEAQHYLAKQGLSLNDYRLIPVHPWQYENVIQHMHQHGIQSKHIIRLPDAGIETAALMSLRTLAPLQKSGDSRHHIKTALAIQTTGTMRTISAASAHNGPIVSQLLEDILKKEQYFDHKFFSVPECLGIYYDASDSTQTDAHRAELNKNLITILRENVESLIADDETAMPASALLAISPCSEKRIVEELLEEFMQHHAYTTREEAVISFIREYAVVTLPACLTLFSRYGISLEGHLQNCIPVFKNGLIVRMYMRDFGGVRMLKDRLQRQGIVWDFHPASITLTDNERDVRNKLIYPVIQNHFGELIAGLARCLHMDEALLWNPVAQTCKEVYGLLKQDQQIAEQAQRDEDWLFAQHVELKAMTTMRLLGKISSYTYSEVPNILAEL</sequence>